<dbReference type="EMBL" id="CP002164">
    <property type="protein sequence ID" value="ADL42059.1"/>
    <property type="molecule type" value="Genomic_DNA"/>
</dbReference>
<dbReference type="eggNOG" id="ENOG5033FB4">
    <property type="taxonomic scope" value="Bacteria"/>
</dbReference>
<accession>D9TJ77</accession>
<dbReference type="Pfam" id="PF08955">
    <property type="entry name" value="BofC_C"/>
    <property type="match status" value="1"/>
</dbReference>
<protein>
    <recommendedName>
        <fullName evidence="1">Bypass of forespore C C-terminal domain-containing protein</fullName>
    </recommendedName>
</protein>
<dbReference type="Proteomes" id="UP000000347">
    <property type="component" value="Chromosome"/>
</dbReference>
<feature type="domain" description="Bypass of forespore C C-terminal" evidence="1">
    <location>
        <begin position="132"/>
        <end position="191"/>
    </location>
</feature>
<dbReference type="KEGG" id="cob:COB47_0746"/>
<evidence type="ECO:0000259" key="1">
    <source>
        <dbReference type="Pfam" id="PF08955"/>
    </source>
</evidence>
<organism evidence="2 3">
    <name type="scientific">Caldicellulosiruptor obsidiansis (strain ATCC BAA-2073 / JCM 16842 / OB47)</name>
    <dbReference type="NCBI Taxonomy" id="608506"/>
    <lineage>
        <taxon>Bacteria</taxon>
        <taxon>Bacillati</taxon>
        <taxon>Bacillota</taxon>
        <taxon>Bacillota incertae sedis</taxon>
        <taxon>Caldicellulosiruptorales</taxon>
        <taxon>Caldicellulosiruptoraceae</taxon>
        <taxon>Caldicellulosiruptor</taxon>
    </lineage>
</organism>
<sequence>MKKMKLYFKTATLTAIVVFLFIVSFAVGFTITLERWKVKSEKDIKGKNVTQIAYINKDIESRIADNTLFVVRKYFKGCGHVIEEKKIVPKEYVGMSKQDFKNMFAGWEIDAFSSKYVVISRVFEGFCPNHFIISIKDGRVAIFYSQPVDGDTLKLITPISIENLPEQEVNDLKKGIVVNSFEDAIKIIEDFGS</sequence>
<dbReference type="InterPro" id="IPR015050">
    <property type="entry name" value="BofC_C"/>
</dbReference>
<dbReference type="STRING" id="608506.COB47_0746"/>
<proteinExistence type="predicted"/>
<name>D9TJ77_CALOO</name>
<dbReference type="HOGENOM" id="CLU_1425595_0_0_9"/>
<keyword evidence="3" id="KW-1185">Reference proteome</keyword>
<reference evidence="2 3" key="1">
    <citation type="journal article" date="2010" name="J. Bacteriol.">
        <title>Complete genome sequence of the cellulolytic thermophile Caldicellulosiruptor obsidiansis OB47T.</title>
        <authorList>
            <person name="Elkins J.G."/>
            <person name="Lochner A."/>
            <person name="Hamilton-Brehm S.D."/>
            <person name="Davenport K.W."/>
            <person name="Podar M."/>
            <person name="Brown S.D."/>
            <person name="Land M.L."/>
            <person name="Hauser L.J."/>
            <person name="Klingeman D.M."/>
            <person name="Raman B."/>
            <person name="Goodwin L.A."/>
            <person name="Tapia R."/>
            <person name="Meincke L.J."/>
            <person name="Detter J.C."/>
            <person name="Bruce D.C."/>
            <person name="Han C.S."/>
            <person name="Palumbo A.V."/>
            <person name="Cottingham R.W."/>
            <person name="Keller M."/>
            <person name="Graham D.E."/>
        </authorList>
    </citation>
    <scope>NUCLEOTIDE SEQUENCE [LARGE SCALE GENOMIC DNA]</scope>
    <source>
        <strain evidence="3">ATCC BAA-2073 / strain OB47</strain>
    </source>
</reference>
<evidence type="ECO:0000313" key="3">
    <source>
        <dbReference type="Proteomes" id="UP000000347"/>
    </source>
</evidence>
<dbReference type="AlphaFoldDB" id="D9TJ77"/>
<gene>
    <name evidence="2" type="ordered locus">COB47_0746</name>
</gene>
<evidence type="ECO:0000313" key="2">
    <source>
        <dbReference type="EMBL" id="ADL42059.1"/>
    </source>
</evidence>